<proteinExistence type="predicted"/>
<organism evidence="1 2">
    <name type="scientific">Potamilus streckersoni</name>
    <dbReference type="NCBI Taxonomy" id="2493646"/>
    <lineage>
        <taxon>Eukaryota</taxon>
        <taxon>Metazoa</taxon>
        <taxon>Spiralia</taxon>
        <taxon>Lophotrochozoa</taxon>
        <taxon>Mollusca</taxon>
        <taxon>Bivalvia</taxon>
        <taxon>Autobranchia</taxon>
        <taxon>Heteroconchia</taxon>
        <taxon>Palaeoheterodonta</taxon>
        <taxon>Unionida</taxon>
        <taxon>Unionoidea</taxon>
        <taxon>Unionidae</taxon>
        <taxon>Ambleminae</taxon>
        <taxon>Lampsilini</taxon>
        <taxon>Potamilus</taxon>
    </lineage>
</organism>
<sequence>MKCYTKNTILGFALYGISQGENRFPSIVTSATGNDSLLEFILVKKTTTEQFELIINGWHIYTISKVKQIGHIQIFGVFDVFRFSSLLKIGFEVNCIQIPQGGCSSIITCMGFTVNKSHASYVAFTDRLCYVSTKMYGVTCHTSGQNKFFIIKNEK</sequence>
<gene>
    <name evidence="1" type="ORF">CHS0354_021691</name>
</gene>
<dbReference type="Proteomes" id="UP001195483">
    <property type="component" value="Unassembled WGS sequence"/>
</dbReference>
<protein>
    <submittedName>
        <fullName evidence="1">Uncharacterized protein</fullName>
    </submittedName>
</protein>
<name>A0AAE0WGK3_9BIVA</name>
<dbReference type="EMBL" id="JAEAOA010001325">
    <property type="protein sequence ID" value="KAK3612017.1"/>
    <property type="molecule type" value="Genomic_DNA"/>
</dbReference>
<reference evidence="1" key="1">
    <citation type="journal article" date="2021" name="Genome Biol. Evol.">
        <title>A High-Quality Reference Genome for a Parasitic Bivalve with Doubly Uniparental Inheritance (Bivalvia: Unionida).</title>
        <authorList>
            <person name="Smith C.H."/>
        </authorList>
    </citation>
    <scope>NUCLEOTIDE SEQUENCE</scope>
    <source>
        <strain evidence="1">CHS0354</strain>
    </source>
</reference>
<evidence type="ECO:0000313" key="2">
    <source>
        <dbReference type="Proteomes" id="UP001195483"/>
    </source>
</evidence>
<accession>A0AAE0WGK3</accession>
<reference evidence="1" key="2">
    <citation type="journal article" date="2021" name="Genome Biol. Evol.">
        <title>Developing a high-quality reference genome for a parasitic bivalve with doubly uniparental inheritance (Bivalvia: Unionida).</title>
        <authorList>
            <person name="Smith C.H."/>
        </authorList>
    </citation>
    <scope>NUCLEOTIDE SEQUENCE</scope>
    <source>
        <strain evidence="1">CHS0354</strain>
        <tissue evidence="1">Mantle</tissue>
    </source>
</reference>
<comment type="caution">
    <text evidence="1">The sequence shown here is derived from an EMBL/GenBank/DDBJ whole genome shotgun (WGS) entry which is preliminary data.</text>
</comment>
<dbReference type="AlphaFoldDB" id="A0AAE0WGK3"/>
<reference evidence="1" key="3">
    <citation type="submission" date="2023-05" db="EMBL/GenBank/DDBJ databases">
        <authorList>
            <person name="Smith C.H."/>
        </authorList>
    </citation>
    <scope>NUCLEOTIDE SEQUENCE</scope>
    <source>
        <strain evidence="1">CHS0354</strain>
        <tissue evidence="1">Mantle</tissue>
    </source>
</reference>
<evidence type="ECO:0000313" key="1">
    <source>
        <dbReference type="EMBL" id="KAK3612017.1"/>
    </source>
</evidence>
<keyword evidence="2" id="KW-1185">Reference proteome</keyword>